<evidence type="ECO:0000259" key="1">
    <source>
        <dbReference type="PROSITE" id="PS51184"/>
    </source>
</evidence>
<protein>
    <recommendedName>
        <fullName evidence="1">JmjC domain-containing protein</fullName>
    </recommendedName>
</protein>
<comment type="caution">
    <text evidence="2">The sequence shown here is derived from an EMBL/GenBank/DDBJ whole genome shotgun (WGS) entry which is preliminary data.</text>
</comment>
<dbReference type="Proteomes" id="UP000523955">
    <property type="component" value="Unassembled WGS sequence"/>
</dbReference>
<dbReference type="AlphaFoldDB" id="A0A7X0VC10"/>
<gene>
    <name evidence="2" type="ORF">H5V45_18425</name>
</gene>
<dbReference type="EMBL" id="JACKXE010000001">
    <property type="protein sequence ID" value="MBB6629309.1"/>
    <property type="molecule type" value="Genomic_DNA"/>
</dbReference>
<evidence type="ECO:0000313" key="2">
    <source>
        <dbReference type="EMBL" id="MBB6629309.1"/>
    </source>
</evidence>
<keyword evidence="3" id="KW-1185">Reference proteome</keyword>
<dbReference type="SUPFAM" id="SSF51197">
    <property type="entry name" value="Clavaminate synthase-like"/>
    <property type="match status" value="1"/>
</dbReference>
<organism evidence="2 3">
    <name type="scientific">Nocardioides luti</name>
    <dbReference type="NCBI Taxonomy" id="2761101"/>
    <lineage>
        <taxon>Bacteria</taxon>
        <taxon>Bacillati</taxon>
        <taxon>Actinomycetota</taxon>
        <taxon>Actinomycetes</taxon>
        <taxon>Propionibacteriales</taxon>
        <taxon>Nocardioidaceae</taxon>
        <taxon>Nocardioides</taxon>
    </lineage>
</organism>
<accession>A0A7X0VC10</accession>
<reference evidence="2 3" key="1">
    <citation type="submission" date="2020-08" db="EMBL/GenBank/DDBJ databases">
        <authorList>
            <person name="Seo M.-J."/>
        </authorList>
    </citation>
    <scope>NUCLEOTIDE SEQUENCE [LARGE SCALE GENOMIC DNA]</scope>
    <source>
        <strain evidence="2 3">KIGAM211</strain>
    </source>
</reference>
<evidence type="ECO:0000313" key="3">
    <source>
        <dbReference type="Proteomes" id="UP000523955"/>
    </source>
</evidence>
<dbReference type="RefSeq" id="WP_185254275.1">
    <property type="nucleotide sequence ID" value="NZ_JACKXE010000001.1"/>
</dbReference>
<proteinExistence type="predicted"/>
<name>A0A7X0VC10_9ACTN</name>
<dbReference type="Pfam" id="PF08007">
    <property type="entry name" value="JmjC_2"/>
    <property type="match status" value="1"/>
</dbReference>
<dbReference type="PROSITE" id="PS51184">
    <property type="entry name" value="JMJC"/>
    <property type="match status" value="1"/>
</dbReference>
<sequence length="293" mass="32529">MTTTPHRTIGPQLDHAFVERLAARRPTRFQHNLPGHPLLSLDEIARLGEELPPASVSVEVGEKPIAAGAAEGVAVQVDDIGAAIRNIATTSSWFTLLHIHQVDRYQLLVDEIIDGLAATSGLSPASLRRRMGFLFASSPRAVTAAHFDIEHSFCMQLQGTRTLGFGKWADDDERAKDVRDYWNGDFGRFHTMPATTDEFEIGPGDGCYIPPWTPHWITNHDETSLSMTVTFFNDDNEDESLVQAFNTKFENRGLHPRRYGVSPGRDRAKVRFMRAYGATKRRLGMSDSGGGSH</sequence>
<dbReference type="InterPro" id="IPR003347">
    <property type="entry name" value="JmjC_dom"/>
</dbReference>
<feature type="domain" description="JmjC" evidence="1">
    <location>
        <begin position="105"/>
        <end position="248"/>
    </location>
</feature>
<dbReference type="Gene3D" id="2.60.120.650">
    <property type="entry name" value="Cupin"/>
    <property type="match status" value="1"/>
</dbReference>